<gene>
    <name evidence="2" type="ORF">METZ01_LOCUS437970</name>
</gene>
<dbReference type="EMBL" id="UINC01177461">
    <property type="protein sequence ID" value="SVD85116.1"/>
    <property type="molecule type" value="Genomic_DNA"/>
</dbReference>
<protein>
    <recommendedName>
        <fullName evidence="1">Oligopeptidase F N-terminal domain-containing protein</fullName>
    </recommendedName>
</protein>
<proteinExistence type="predicted"/>
<feature type="domain" description="Oligopeptidase F N-terminal" evidence="1">
    <location>
        <begin position="125"/>
        <end position="193"/>
    </location>
</feature>
<dbReference type="InterPro" id="IPR013647">
    <property type="entry name" value="OligopepF_N_dom"/>
</dbReference>
<evidence type="ECO:0000313" key="2">
    <source>
        <dbReference type="EMBL" id="SVD85116.1"/>
    </source>
</evidence>
<dbReference type="AlphaFoldDB" id="A0A382YP81"/>
<dbReference type="Pfam" id="PF08439">
    <property type="entry name" value="Peptidase_M3_N"/>
    <property type="match status" value="1"/>
</dbReference>
<reference evidence="2" key="1">
    <citation type="submission" date="2018-05" db="EMBL/GenBank/DDBJ databases">
        <authorList>
            <person name="Lanie J.A."/>
            <person name="Ng W.-L."/>
            <person name="Kazmierczak K.M."/>
            <person name="Andrzejewski T.M."/>
            <person name="Davidsen T.M."/>
            <person name="Wayne K.J."/>
            <person name="Tettelin H."/>
            <person name="Glass J.I."/>
            <person name="Rusch D."/>
            <person name="Podicherti R."/>
            <person name="Tsui H.-C.T."/>
            <person name="Winkler M.E."/>
        </authorList>
    </citation>
    <scope>NUCLEOTIDE SEQUENCE</scope>
</reference>
<dbReference type="Gene3D" id="1.20.140.70">
    <property type="entry name" value="Oligopeptidase f, N-terminal domain"/>
    <property type="match status" value="1"/>
</dbReference>
<accession>A0A382YP81</accession>
<dbReference type="SUPFAM" id="SSF55486">
    <property type="entry name" value="Metalloproteases ('zincins'), catalytic domain"/>
    <property type="match status" value="1"/>
</dbReference>
<evidence type="ECO:0000259" key="1">
    <source>
        <dbReference type="Pfam" id="PF08439"/>
    </source>
</evidence>
<organism evidence="2">
    <name type="scientific">marine metagenome</name>
    <dbReference type="NCBI Taxonomy" id="408172"/>
    <lineage>
        <taxon>unclassified sequences</taxon>
        <taxon>metagenomes</taxon>
        <taxon>ecological metagenomes</taxon>
    </lineage>
</organism>
<sequence length="204" mass="24009">MANKTNKRTKSKKSNNLGKLPVWDLSDLYKSTKDKKITSDLNFVKKAYKKFEKKYEDKIKKLNGNSLLKAILELEKISEKESRILSFAHLLHSENIENEKNKIFFQNIDEKITEYESSAVFFGLEINAIKEKQLQKILKNKKLKKFQTWIKHLRMFKPYQLSKELEKLLLDKDITSSDAWVGLFDDTIASLRFPFRKKSNPSIT</sequence>
<name>A0A382YP81_9ZZZZ</name>